<dbReference type="EMBL" id="CP002408">
    <property type="protein sequence ID" value="AFU59421.1"/>
    <property type="molecule type" value="Genomic_DNA"/>
</dbReference>
<dbReference type="STRING" id="1237085.Ngar_c24980"/>
<dbReference type="RefSeq" id="WP_015019956.1">
    <property type="nucleotide sequence ID" value="NC_018719.1"/>
</dbReference>
<dbReference type="PANTHER" id="PTHR35176">
    <property type="entry name" value="HEME OXYGENASE HI_0854-RELATED"/>
    <property type="match status" value="1"/>
</dbReference>
<dbReference type="GO" id="GO:0016627">
    <property type="term" value="F:oxidoreductase activity, acting on the CH-CH group of donors"/>
    <property type="evidence" value="ECO:0007669"/>
    <property type="project" value="TreeGrafter"/>
</dbReference>
<dbReference type="GO" id="GO:0070967">
    <property type="term" value="F:coenzyme F420 binding"/>
    <property type="evidence" value="ECO:0007669"/>
    <property type="project" value="TreeGrafter"/>
</dbReference>
<reference evidence="3 4" key="1">
    <citation type="journal article" date="2012" name="Environ. Microbiol.">
        <title>The genome of the ammonia-oxidizing Candidatus Nitrososphaera gargensis: insights into metabolic versatility and environmental adaptations.</title>
        <authorList>
            <person name="Spang A."/>
            <person name="Poehlein A."/>
            <person name="Offre P."/>
            <person name="Zumbragel S."/>
            <person name="Haider S."/>
            <person name="Rychlik N."/>
            <person name="Nowka B."/>
            <person name="Schmeisser C."/>
            <person name="Lebedeva E.V."/>
            <person name="Rattei T."/>
            <person name="Bohm C."/>
            <person name="Schmid M."/>
            <person name="Galushko A."/>
            <person name="Hatzenpichler R."/>
            <person name="Weinmaier T."/>
            <person name="Daniel R."/>
            <person name="Schleper C."/>
            <person name="Spieck E."/>
            <person name="Streit W."/>
            <person name="Wagner M."/>
        </authorList>
    </citation>
    <scope>NUCLEOTIDE SEQUENCE [LARGE SCALE GENOMIC DNA]</scope>
    <source>
        <strain evidence="4">Ga9.2</strain>
    </source>
</reference>
<dbReference type="InterPro" id="IPR011576">
    <property type="entry name" value="Pyridox_Oxase_N"/>
</dbReference>
<dbReference type="KEGG" id="nga:Ngar_c24980"/>
<dbReference type="Gene3D" id="2.30.110.10">
    <property type="entry name" value="Electron Transport, Fmn-binding Protein, Chain A"/>
    <property type="match status" value="1"/>
</dbReference>
<dbReference type="GO" id="GO:0005829">
    <property type="term" value="C:cytosol"/>
    <property type="evidence" value="ECO:0007669"/>
    <property type="project" value="TreeGrafter"/>
</dbReference>
<evidence type="ECO:0000313" key="3">
    <source>
        <dbReference type="EMBL" id="AFU59421.1"/>
    </source>
</evidence>
<evidence type="ECO:0000313" key="4">
    <source>
        <dbReference type="Proteomes" id="UP000008037"/>
    </source>
</evidence>
<keyword evidence="4" id="KW-1185">Reference proteome</keyword>
<dbReference type="InParanoid" id="K0IDF1"/>
<dbReference type="AlphaFoldDB" id="K0IDF1"/>
<evidence type="ECO:0000256" key="1">
    <source>
        <dbReference type="ARBA" id="ARBA00023002"/>
    </source>
</evidence>
<dbReference type="SUPFAM" id="SSF50475">
    <property type="entry name" value="FMN-binding split barrel"/>
    <property type="match status" value="1"/>
</dbReference>
<accession>K0IDF1</accession>
<organism evidence="3 4">
    <name type="scientific">Nitrososphaera gargensis (strain Ga9.2)</name>
    <dbReference type="NCBI Taxonomy" id="1237085"/>
    <lineage>
        <taxon>Archaea</taxon>
        <taxon>Nitrososphaerota</taxon>
        <taxon>Nitrososphaeria</taxon>
        <taxon>Nitrososphaerales</taxon>
        <taxon>Nitrososphaeraceae</taxon>
        <taxon>Nitrososphaera</taxon>
    </lineage>
</organism>
<name>K0IDF1_NITGG</name>
<sequence length="154" mass="17587">MKIINAMPGIGAMTKDEVDRFLESKLNIQLATIDEMGDPNIQPLWFYYDKGDNKLYVMTRKTTKKVQNVRNNPNVYFSIDDENFPYKGVKGKGTATISGDTSKVMPIVEKIHLKYLGTLDHPIAKGNIEAARSRHEVLIEIDPRFFSTWDFGKM</sequence>
<proteinExistence type="predicted"/>
<feature type="domain" description="Pyridoxamine 5'-phosphate oxidase N-terminal" evidence="2">
    <location>
        <begin position="15"/>
        <end position="141"/>
    </location>
</feature>
<evidence type="ECO:0000259" key="2">
    <source>
        <dbReference type="Pfam" id="PF01243"/>
    </source>
</evidence>
<dbReference type="Proteomes" id="UP000008037">
    <property type="component" value="Chromosome"/>
</dbReference>
<gene>
    <name evidence="3" type="ordered locus">Ngar_c24980</name>
</gene>
<dbReference type="PANTHER" id="PTHR35176:SF6">
    <property type="entry name" value="HEME OXYGENASE HI_0854-RELATED"/>
    <property type="match status" value="1"/>
</dbReference>
<protein>
    <submittedName>
        <fullName evidence="3">Putative pyridoxamine 5'-phosphate oxidase</fullName>
    </submittedName>
</protein>
<dbReference type="BioCyc" id="CNIT1237085:G1324-2497-MONOMER"/>
<dbReference type="Pfam" id="PF01243">
    <property type="entry name" value="PNPOx_N"/>
    <property type="match status" value="1"/>
</dbReference>
<dbReference type="InterPro" id="IPR052019">
    <property type="entry name" value="F420H2_bilvrd_red/Heme_oxyg"/>
</dbReference>
<dbReference type="HOGENOM" id="CLU_140794_0_0_2"/>
<dbReference type="InterPro" id="IPR012349">
    <property type="entry name" value="Split_barrel_FMN-bd"/>
</dbReference>
<keyword evidence="1" id="KW-0560">Oxidoreductase</keyword>
<dbReference type="OrthoDB" id="139492at2157"/>
<dbReference type="GeneID" id="13794516"/>